<dbReference type="AlphaFoldDB" id="A0AAV2NME9"/>
<dbReference type="CDD" id="cd09077">
    <property type="entry name" value="R1-I-EN"/>
    <property type="match status" value="1"/>
</dbReference>
<dbReference type="Pfam" id="PF14529">
    <property type="entry name" value="Exo_endo_phos_2"/>
    <property type="match status" value="1"/>
</dbReference>
<gene>
    <name evidence="2" type="ORF">LPLAT_LOCUS7155</name>
</gene>
<dbReference type="GO" id="GO:0003824">
    <property type="term" value="F:catalytic activity"/>
    <property type="evidence" value="ECO:0007669"/>
    <property type="project" value="InterPro"/>
</dbReference>
<dbReference type="InterPro" id="IPR005135">
    <property type="entry name" value="Endo/exonuclease/phosphatase"/>
</dbReference>
<dbReference type="EMBL" id="OZ034826">
    <property type="protein sequence ID" value="CAL1680989.1"/>
    <property type="molecule type" value="Genomic_DNA"/>
</dbReference>
<dbReference type="SUPFAM" id="SSF56219">
    <property type="entry name" value="DNase I-like"/>
    <property type="match status" value="1"/>
</dbReference>
<evidence type="ECO:0000259" key="1">
    <source>
        <dbReference type="Pfam" id="PF14529"/>
    </source>
</evidence>
<evidence type="ECO:0000313" key="2">
    <source>
        <dbReference type="EMBL" id="CAL1680989.1"/>
    </source>
</evidence>
<name>A0AAV2NME9_9HYME</name>
<organism evidence="2 3">
    <name type="scientific">Lasius platythorax</name>
    <dbReference type="NCBI Taxonomy" id="488582"/>
    <lineage>
        <taxon>Eukaryota</taxon>
        <taxon>Metazoa</taxon>
        <taxon>Ecdysozoa</taxon>
        <taxon>Arthropoda</taxon>
        <taxon>Hexapoda</taxon>
        <taxon>Insecta</taxon>
        <taxon>Pterygota</taxon>
        <taxon>Neoptera</taxon>
        <taxon>Endopterygota</taxon>
        <taxon>Hymenoptera</taxon>
        <taxon>Apocrita</taxon>
        <taxon>Aculeata</taxon>
        <taxon>Formicoidea</taxon>
        <taxon>Formicidae</taxon>
        <taxon>Formicinae</taxon>
        <taxon>Lasius</taxon>
        <taxon>Lasius</taxon>
    </lineage>
</organism>
<feature type="domain" description="Endonuclease/exonuclease/phosphatase" evidence="1">
    <location>
        <begin position="62"/>
        <end position="183"/>
    </location>
</feature>
<protein>
    <recommendedName>
        <fullName evidence="1">Endonuclease/exonuclease/phosphatase domain-containing protein</fullName>
    </recommendedName>
</protein>
<dbReference type="PANTHER" id="PTHR33273">
    <property type="entry name" value="DOMAIN-CONTAINING PROTEIN, PUTATIVE-RELATED"/>
    <property type="match status" value="1"/>
</dbReference>
<dbReference type="InterPro" id="IPR036691">
    <property type="entry name" value="Endo/exonu/phosph_ase_sf"/>
</dbReference>
<accession>A0AAV2NME9</accession>
<sequence>MQERSLGLAAISEPYNIPRSSNNWASSNRKTAAIMWKHELLPSPCRVLHQDDDFVAVKVADIVIISCYLSPNRTLEVFVDSLDKMGNSITRSRMNHILVLGDFNSKSQVWGSPYENIRGDTLNRWAAQFNLWIINTGYVATCSRWQGESIVDLSWCTPDLNPRVINWKVNKDLETLSDHRYIYMDILPSASAPILCTMEDILVRKWNFKKLDRNMFLAVLEIKCWPLIPANSTASEDAKRLDQILRDVCDLGASRLSKNLARRPVYWWNDTIHQLRKECIKCKRRYTRGRRRNDPEVDRTNKELVKTAKTKLKLEIKKAKEQAWQSLIEIIEHDP</sequence>
<dbReference type="Gene3D" id="3.60.10.10">
    <property type="entry name" value="Endonuclease/exonuclease/phosphatase"/>
    <property type="match status" value="1"/>
</dbReference>
<reference evidence="2" key="1">
    <citation type="submission" date="2024-04" db="EMBL/GenBank/DDBJ databases">
        <authorList>
            <consortium name="Molecular Ecology Group"/>
        </authorList>
    </citation>
    <scope>NUCLEOTIDE SEQUENCE</scope>
</reference>
<proteinExistence type="predicted"/>
<evidence type="ECO:0000313" key="3">
    <source>
        <dbReference type="Proteomes" id="UP001497644"/>
    </source>
</evidence>
<dbReference type="Proteomes" id="UP001497644">
    <property type="component" value="Chromosome 3"/>
</dbReference>
<dbReference type="PANTHER" id="PTHR33273:SF4">
    <property type="entry name" value="ENDONUCLEASE_EXONUCLEASE_PHOSPHATASE DOMAIN-CONTAINING PROTEIN"/>
    <property type="match status" value="1"/>
</dbReference>
<keyword evidence="3" id="KW-1185">Reference proteome</keyword>